<name>A0A0P6X609_9CHLR</name>
<comment type="caution">
    <text evidence="1">The sequence shown here is derived from an EMBL/GenBank/DDBJ whole genome shotgun (WGS) entry which is preliminary data.</text>
</comment>
<organism evidence="1 2">
    <name type="scientific">Levilinea saccharolytica</name>
    <dbReference type="NCBI Taxonomy" id="229921"/>
    <lineage>
        <taxon>Bacteria</taxon>
        <taxon>Bacillati</taxon>
        <taxon>Chloroflexota</taxon>
        <taxon>Anaerolineae</taxon>
        <taxon>Anaerolineales</taxon>
        <taxon>Anaerolineaceae</taxon>
        <taxon>Levilinea</taxon>
    </lineage>
</organism>
<dbReference type="AlphaFoldDB" id="A0A0P6X609"/>
<proteinExistence type="predicted"/>
<keyword evidence="2" id="KW-1185">Reference proteome</keyword>
<evidence type="ECO:0000313" key="1">
    <source>
        <dbReference type="EMBL" id="KPL78463.1"/>
    </source>
</evidence>
<gene>
    <name evidence="1" type="ORF">ADN01_14790</name>
</gene>
<sequence>MLRLNKTASRESFPVTGRGFLLMGFREAECLRFNQKATGIDRSRGQAGNAKEMTALSVSGAINV</sequence>
<dbReference type="EMBL" id="LGCM01000055">
    <property type="protein sequence ID" value="KPL78463.1"/>
    <property type="molecule type" value="Genomic_DNA"/>
</dbReference>
<protein>
    <submittedName>
        <fullName evidence="1">Uncharacterized protein</fullName>
    </submittedName>
</protein>
<evidence type="ECO:0000313" key="2">
    <source>
        <dbReference type="Proteomes" id="UP000050501"/>
    </source>
</evidence>
<accession>A0A0P6X609</accession>
<dbReference type="Proteomes" id="UP000050501">
    <property type="component" value="Unassembled WGS sequence"/>
</dbReference>
<reference evidence="1 2" key="1">
    <citation type="submission" date="2015-07" db="EMBL/GenBank/DDBJ databases">
        <title>Genome sequence of Levilinea saccharolytica DSM 16555.</title>
        <authorList>
            <person name="Hemp J."/>
            <person name="Ward L.M."/>
            <person name="Pace L.A."/>
            <person name="Fischer W.W."/>
        </authorList>
    </citation>
    <scope>NUCLEOTIDE SEQUENCE [LARGE SCALE GENOMIC DNA]</scope>
    <source>
        <strain evidence="1 2">KIBI-1</strain>
    </source>
</reference>